<comment type="caution">
    <text evidence="3">The sequence shown here is derived from an EMBL/GenBank/DDBJ whole genome shotgun (WGS) entry which is preliminary data.</text>
</comment>
<reference evidence="2" key="3">
    <citation type="submission" date="2023-11" db="EMBL/GenBank/DDBJ databases">
        <authorList>
            <person name="Beijen E."/>
            <person name="Ohm R.A."/>
        </authorList>
    </citation>
    <scope>NUCLEOTIDE SEQUENCE</scope>
    <source>
        <strain evidence="2">CBS 150709</strain>
    </source>
</reference>
<evidence type="ECO:0000313" key="2">
    <source>
        <dbReference type="EMBL" id="KAK4077596.1"/>
    </source>
</evidence>
<sequence length="245" mass="26449">MRSSSTGQPGLDGAAARREGHGSVEPNSVDGVPLSKANNLHIRILGSSLAARALLGPVPSVPTTPRASSAALAYPDLATATAPRRALLGVSRENRPALHGEPWHGMAWRGRAWHRTAVIDRAPSRSPCRCRAAAAACFSASSRLSGPGGQGSSLVGVAFVRRRRRRRLAMRCNRLAGLSRPPARLPRLDAQDPGRSRSLVMHAIVPRPWQLSMGPFLCKWQRLLLLHPWLPSPELPLVQRPFGNL</sequence>
<name>A0A2U3E290_PURLI</name>
<organism evidence="3 4">
    <name type="scientific">Purpureocillium lilacinum</name>
    <name type="common">Paecilomyces lilacinus</name>
    <dbReference type="NCBI Taxonomy" id="33203"/>
    <lineage>
        <taxon>Eukaryota</taxon>
        <taxon>Fungi</taxon>
        <taxon>Dikarya</taxon>
        <taxon>Ascomycota</taxon>
        <taxon>Pezizomycotina</taxon>
        <taxon>Sordariomycetes</taxon>
        <taxon>Hypocreomycetidae</taxon>
        <taxon>Hypocreales</taxon>
        <taxon>Ophiocordycipitaceae</taxon>
        <taxon>Purpureocillium</taxon>
    </lineage>
</organism>
<feature type="region of interest" description="Disordered" evidence="1">
    <location>
        <begin position="1"/>
        <end position="33"/>
    </location>
</feature>
<reference evidence="2 5" key="4">
    <citation type="journal article" date="2024" name="Microbiol. Resour. Announc.">
        <title>Genome annotations for the ascomycete fungi Trichoderma harzianum, Trichoderma aggressivum, and Purpureocillium lilacinum.</title>
        <authorList>
            <person name="Beijen E.P.W."/>
            <person name="Ohm R.A."/>
        </authorList>
    </citation>
    <scope>NUCLEOTIDE SEQUENCE [LARGE SCALE GENOMIC DNA]</scope>
    <source>
        <strain evidence="2 5">CBS 150709</strain>
    </source>
</reference>
<protein>
    <submittedName>
        <fullName evidence="3">Uncharacterized protein</fullName>
    </submittedName>
</protein>
<reference evidence="3" key="1">
    <citation type="submission" date="2015-05" db="EMBL/GenBank/DDBJ databases">
        <authorList>
            <person name="Wang D.B."/>
            <person name="Wang M."/>
        </authorList>
    </citation>
    <scope>NUCLEOTIDE SEQUENCE</scope>
    <source>
        <strain evidence="3">36-1</strain>
    </source>
</reference>
<accession>A0A2U3E290</accession>
<evidence type="ECO:0000313" key="3">
    <source>
        <dbReference type="EMBL" id="PWI68617.1"/>
    </source>
</evidence>
<evidence type="ECO:0000313" key="4">
    <source>
        <dbReference type="Proteomes" id="UP000245956"/>
    </source>
</evidence>
<dbReference type="Proteomes" id="UP001287286">
    <property type="component" value="Unassembled WGS sequence"/>
</dbReference>
<evidence type="ECO:0000256" key="1">
    <source>
        <dbReference type="SAM" id="MobiDB-lite"/>
    </source>
</evidence>
<reference evidence="3 4" key="2">
    <citation type="journal article" date="2016" name="Front. Microbiol.">
        <title>Genome and transcriptome sequences reveal the specific parasitism of the nematophagous Purpureocillium lilacinum 36-1.</title>
        <authorList>
            <person name="Xie J."/>
            <person name="Li S."/>
            <person name="Mo C."/>
            <person name="Xiao X."/>
            <person name="Peng D."/>
            <person name="Wang G."/>
            <person name="Xiao Y."/>
        </authorList>
    </citation>
    <scope>NUCLEOTIDE SEQUENCE [LARGE SCALE GENOMIC DNA]</scope>
    <source>
        <strain evidence="3 4">36-1</strain>
    </source>
</reference>
<evidence type="ECO:0000313" key="5">
    <source>
        <dbReference type="Proteomes" id="UP001287286"/>
    </source>
</evidence>
<gene>
    <name evidence="3" type="ORF">PCL_01706</name>
    <name evidence="2" type="ORF">Purlil1_12276</name>
</gene>
<dbReference type="EMBL" id="LCWV01000014">
    <property type="protein sequence ID" value="PWI68617.1"/>
    <property type="molecule type" value="Genomic_DNA"/>
</dbReference>
<dbReference type="Proteomes" id="UP000245956">
    <property type="component" value="Unassembled WGS sequence"/>
</dbReference>
<dbReference type="EMBL" id="JAWRVI010000096">
    <property type="protein sequence ID" value="KAK4077596.1"/>
    <property type="molecule type" value="Genomic_DNA"/>
</dbReference>
<proteinExistence type="predicted"/>
<keyword evidence="5" id="KW-1185">Reference proteome</keyword>
<dbReference type="AlphaFoldDB" id="A0A2U3E290"/>